<dbReference type="InterPro" id="IPR009003">
    <property type="entry name" value="Peptidase_S1_PA"/>
</dbReference>
<protein>
    <submittedName>
        <fullName evidence="1">Uncharacterized protein</fullName>
    </submittedName>
</protein>
<gene>
    <name evidence="1" type="ORF">MGYG_02465</name>
</gene>
<dbReference type="Gene3D" id="2.40.10.120">
    <property type="match status" value="1"/>
</dbReference>
<dbReference type="HOGENOM" id="CLU_036009_0_0_1"/>
<name>E4UMN7_ARTGP</name>
<dbReference type="OMA" id="GHIVAEY"/>
<keyword evidence="2" id="KW-1185">Reference proteome</keyword>
<accession>E4UMN7</accession>
<dbReference type="eggNOG" id="ENOG502QR0D">
    <property type="taxonomic scope" value="Eukaryota"/>
</dbReference>
<dbReference type="GeneID" id="10030239"/>
<evidence type="ECO:0000313" key="1">
    <source>
        <dbReference type="EMBL" id="EFQ99454.1"/>
    </source>
</evidence>
<evidence type="ECO:0000313" key="2">
    <source>
        <dbReference type="Proteomes" id="UP000002669"/>
    </source>
</evidence>
<dbReference type="OrthoDB" id="5424209at2759"/>
<dbReference type="InParanoid" id="E4UMN7"/>
<dbReference type="RefSeq" id="XP_003174937.1">
    <property type="nucleotide sequence ID" value="XM_003174889.1"/>
</dbReference>
<dbReference type="Proteomes" id="UP000002669">
    <property type="component" value="Unassembled WGS sequence"/>
</dbReference>
<proteinExistence type="predicted"/>
<dbReference type="VEuPathDB" id="FungiDB:MGYG_02465"/>
<sequence length="453" mass="50461">MVGIRRENSRAGDPNYIKDTEELPSIEAWLAQKEKFRAVGHGLPLWFPKMESCSPELQRLFQKTLKPKIVSILGKFNINCMLARLGDWRPKGVDEVQHTILISSDDTNTTRWKTTAEEILRVFRHELPLDFTGDAQVEIQNKELMYMDVSRAVPDDPALVKCLRDTQKEVAETVMETLEGCWSSIAYHMRVPLGSSPDTPSRATLLMYCRFGRRGDFKTAEDRILEVLDKAPMDIHLELIPGEICLARSHDRPKYLSHLTKHPVNGSSISVQNNNTEPGSLGRAADRITAAHTDVHGVVPGDPRGRLVAEYPAACDGNHTLNVLTSLPKEEANSLDAGSFGDVKLGDWVSKNGRSSDTTYGRINHLHREVMWPSGERTFEVEVLSLDGEFSRPGDSGSMVVNSKGEFVGLAMATDSSASFITPISHIQRDIHELTNGGYMALKPDDPAWFVDQ</sequence>
<dbReference type="AlphaFoldDB" id="E4UMN7"/>
<dbReference type="SUPFAM" id="SSF50494">
    <property type="entry name" value="Trypsin-like serine proteases"/>
    <property type="match status" value="1"/>
</dbReference>
<dbReference type="STRING" id="535722.E4UMN7"/>
<reference evidence="2" key="1">
    <citation type="journal article" date="2012" name="MBio">
        <title>Comparative genome analysis of Trichophyton rubrum and related dermatophytes reveals candidate genes involved in infection.</title>
        <authorList>
            <person name="Martinez D.A."/>
            <person name="Oliver B.G."/>
            <person name="Graeser Y."/>
            <person name="Goldberg J.M."/>
            <person name="Li W."/>
            <person name="Martinez-Rossi N.M."/>
            <person name="Monod M."/>
            <person name="Shelest E."/>
            <person name="Barton R.C."/>
            <person name="Birch E."/>
            <person name="Brakhage A.A."/>
            <person name="Chen Z."/>
            <person name="Gurr S.J."/>
            <person name="Heiman D."/>
            <person name="Heitman J."/>
            <person name="Kosti I."/>
            <person name="Rossi A."/>
            <person name="Saif S."/>
            <person name="Samalova M."/>
            <person name="Saunders C.W."/>
            <person name="Shea T."/>
            <person name="Summerbell R.C."/>
            <person name="Xu J."/>
            <person name="Young S."/>
            <person name="Zeng Q."/>
            <person name="Birren B.W."/>
            <person name="Cuomo C.A."/>
            <person name="White T.C."/>
        </authorList>
    </citation>
    <scope>NUCLEOTIDE SEQUENCE [LARGE SCALE GENOMIC DNA]</scope>
    <source>
        <strain evidence="2">ATCC MYA-4604 / CBS 118893</strain>
    </source>
</reference>
<organism evidence="2">
    <name type="scientific">Arthroderma gypseum (strain ATCC MYA-4604 / CBS 118893)</name>
    <name type="common">Microsporum gypseum</name>
    <dbReference type="NCBI Taxonomy" id="535722"/>
    <lineage>
        <taxon>Eukaryota</taxon>
        <taxon>Fungi</taxon>
        <taxon>Dikarya</taxon>
        <taxon>Ascomycota</taxon>
        <taxon>Pezizomycotina</taxon>
        <taxon>Eurotiomycetes</taxon>
        <taxon>Eurotiomycetidae</taxon>
        <taxon>Onygenales</taxon>
        <taxon>Arthrodermataceae</taxon>
        <taxon>Nannizzia</taxon>
    </lineage>
</organism>
<dbReference type="EMBL" id="DS989823">
    <property type="protein sequence ID" value="EFQ99454.1"/>
    <property type="molecule type" value="Genomic_DNA"/>
</dbReference>